<feature type="compositionally biased region" description="Basic and acidic residues" evidence="1">
    <location>
        <begin position="259"/>
        <end position="269"/>
    </location>
</feature>
<dbReference type="RefSeq" id="WP_104121219.1">
    <property type="nucleotide sequence ID" value="NZ_PRKW01000003.1"/>
</dbReference>
<dbReference type="AlphaFoldDB" id="A0A2S5IYW8"/>
<protein>
    <submittedName>
        <fullName evidence="2">Uncharacterized protein</fullName>
    </submittedName>
</protein>
<proteinExistence type="predicted"/>
<dbReference type="Gene3D" id="3.30.450.40">
    <property type="match status" value="1"/>
</dbReference>
<evidence type="ECO:0000313" key="2">
    <source>
        <dbReference type="EMBL" id="PPB49733.1"/>
    </source>
</evidence>
<gene>
    <name evidence="2" type="ORF">C4K88_08680</name>
</gene>
<reference evidence="2 3" key="1">
    <citation type="journal article" date="2014" name="Int. J. Syst. Evol. Microbiol.">
        <title>Arthrobacter pityocampae sp. nov., isolated from Thaumetopoea pityocampa (Lep., Thaumetopoeidae).</title>
        <authorList>
            <person name="Ince I.A."/>
            <person name="Demirbag Z."/>
            <person name="Kati H."/>
        </authorList>
    </citation>
    <scope>NUCLEOTIDE SEQUENCE [LARGE SCALE GENOMIC DNA]</scope>
    <source>
        <strain evidence="2 3">Tp2</strain>
    </source>
</reference>
<name>A0A2S5IYW8_9MICC</name>
<keyword evidence="3" id="KW-1185">Reference proteome</keyword>
<evidence type="ECO:0000313" key="3">
    <source>
        <dbReference type="Proteomes" id="UP000239297"/>
    </source>
</evidence>
<dbReference type="PANTHER" id="PTHR43102:SF2">
    <property type="entry name" value="GAF DOMAIN-CONTAINING PROTEIN"/>
    <property type="match status" value="1"/>
</dbReference>
<evidence type="ECO:0000256" key="1">
    <source>
        <dbReference type="SAM" id="MobiDB-lite"/>
    </source>
</evidence>
<feature type="region of interest" description="Disordered" evidence="1">
    <location>
        <begin position="259"/>
        <end position="279"/>
    </location>
</feature>
<dbReference type="SUPFAM" id="SSF55781">
    <property type="entry name" value="GAF domain-like"/>
    <property type="match status" value="1"/>
</dbReference>
<dbReference type="OrthoDB" id="9151676at2"/>
<dbReference type="PANTHER" id="PTHR43102">
    <property type="entry name" value="SLR1143 PROTEIN"/>
    <property type="match status" value="1"/>
</dbReference>
<comment type="caution">
    <text evidence="2">The sequence shown here is derived from an EMBL/GenBank/DDBJ whole genome shotgun (WGS) entry which is preliminary data.</text>
</comment>
<dbReference type="EMBL" id="PRKW01000003">
    <property type="protein sequence ID" value="PPB49733.1"/>
    <property type="molecule type" value="Genomic_DNA"/>
</dbReference>
<dbReference type="InterPro" id="IPR029016">
    <property type="entry name" value="GAF-like_dom_sf"/>
</dbReference>
<dbReference type="Proteomes" id="UP000239297">
    <property type="component" value="Unassembled WGS sequence"/>
</dbReference>
<sequence length="279" mass="30437">MHQIQLELMLTALSTGGLSLEEVWLDYCALGGRRTEAHVERFLQAEPGRPDDDADLGDLDRDILAHALNEMFWDRNLPSCVPYILDSMGGVRTTDSPTISAAAAWLLTDEEAETERLRSLTASGLLASGPAPALDALVSEARDAFEVSSASVALIGADHRFLKASVGPLRQLLPRQETFCSEVVHASAPLVLPDTLGDEQFRHHPLVTGKPSLRFYAAYPLRGPGGWNIGTFCILDQYPHRFSAGDRRALHGFADRAQREVRRHPHDDGGAPGIDVGEL</sequence>
<organism evidence="2 3">
    <name type="scientific">Arthrobacter pityocampae</name>
    <dbReference type="NCBI Taxonomy" id="547334"/>
    <lineage>
        <taxon>Bacteria</taxon>
        <taxon>Bacillati</taxon>
        <taxon>Actinomycetota</taxon>
        <taxon>Actinomycetes</taxon>
        <taxon>Micrococcales</taxon>
        <taxon>Micrococcaceae</taxon>
        <taxon>Arthrobacter</taxon>
    </lineage>
</organism>
<accession>A0A2S5IYW8</accession>